<dbReference type="STRING" id="419481.SAMN05216233_110200"/>
<dbReference type="PANTHER" id="PTHR36837">
    <property type="entry name" value="POLY(3-HYDROXYALKANOATE) POLYMERASE SUBUNIT PHAC"/>
    <property type="match status" value="1"/>
</dbReference>
<feature type="domain" description="AB hydrolase-1" evidence="7">
    <location>
        <begin position="74"/>
        <end position="327"/>
    </location>
</feature>
<gene>
    <name evidence="8" type="ORF">SAMN05216233_110200</name>
</gene>
<dbReference type="GO" id="GO:0042619">
    <property type="term" value="P:poly-hydroxybutyrate biosynthetic process"/>
    <property type="evidence" value="ECO:0007669"/>
    <property type="project" value="UniProtKB-KW"/>
</dbReference>
<evidence type="ECO:0000256" key="4">
    <source>
        <dbReference type="ARBA" id="ARBA00022752"/>
    </source>
</evidence>
<sequence>MNYSTLQTAESLARESMRTFSQGMAYAEESLRNLSENLDTEIATTPFEVVYTEDRIRLKHYGPKKTKGKGVKTPLLIVYALINRETMLDLQPDKSVIRNFLEEGVDVYVLEWGYPMRKDRWLTLEDHIEGYMDHVVDFILKTKRLPKLNLMGICMGGTMGVVYASLHPEKVKNLVTTVTPTWFDTEEGLLHLWMKETHVERLVEACGNMPGDVMNLGFLMLNPAKLVVEKYHGLMANLDDKDFLENFIRMEKWIFDSPDIPGETFLEFITAFYRENRLLNGTFTLGDKAVDVTRITMPVLNIYSKYDHLVPPSACDRFTKAVGSADVQDLCLDTGHIGIYVSSKCQRDFVPHIAGWLKERDGAEVRKTKGEKEKATVAA</sequence>
<evidence type="ECO:0000256" key="6">
    <source>
        <dbReference type="ARBA" id="ARBA00033356"/>
    </source>
</evidence>
<keyword evidence="3" id="KW-0808">Transferase</keyword>
<organism evidence="8 9">
    <name type="scientific">Desulfoluna spongiiphila</name>
    <dbReference type="NCBI Taxonomy" id="419481"/>
    <lineage>
        <taxon>Bacteria</taxon>
        <taxon>Pseudomonadati</taxon>
        <taxon>Thermodesulfobacteriota</taxon>
        <taxon>Desulfobacteria</taxon>
        <taxon>Desulfobacterales</taxon>
        <taxon>Desulfolunaceae</taxon>
        <taxon>Desulfoluna</taxon>
    </lineage>
</organism>
<dbReference type="Gene3D" id="3.40.50.1820">
    <property type="entry name" value="alpha/beta hydrolase"/>
    <property type="match status" value="1"/>
</dbReference>
<dbReference type="AlphaFoldDB" id="A0A1G5GK33"/>
<dbReference type="PANTHER" id="PTHR36837:SF2">
    <property type="entry name" value="POLY(3-HYDROXYALKANOATE) POLYMERASE SUBUNIT PHAC"/>
    <property type="match status" value="1"/>
</dbReference>
<evidence type="ECO:0000256" key="5">
    <source>
        <dbReference type="ARBA" id="ARBA00023315"/>
    </source>
</evidence>
<name>A0A1G5GK33_9BACT</name>
<evidence type="ECO:0000313" key="9">
    <source>
        <dbReference type="Proteomes" id="UP000198870"/>
    </source>
</evidence>
<dbReference type="NCBIfam" id="TIGR01836">
    <property type="entry name" value="PHA_synth_III_C"/>
    <property type="match status" value="1"/>
</dbReference>
<dbReference type="GO" id="GO:0016746">
    <property type="term" value="F:acyltransferase activity"/>
    <property type="evidence" value="ECO:0007669"/>
    <property type="project" value="UniProtKB-KW"/>
</dbReference>
<evidence type="ECO:0000256" key="3">
    <source>
        <dbReference type="ARBA" id="ARBA00022679"/>
    </source>
</evidence>
<dbReference type="InterPro" id="IPR010125">
    <property type="entry name" value="PHA_synth_III_C"/>
</dbReference>
<keyword evidence="9" id="KW-1185">Reference proteome</keyword>
<evidence type="ECO:0000256" key="1">
    <source>
        <dbReference type="ARBA" id="ARBA00004683"/>
    </source>
</evidence>
<dbReference type="InterPro" id="IPR000073">
    <property type="entry name" value="AB_hydrolase_1"/>
</dbReference>
<dbReference type="SUPFAM" id="SSF53474">
    <property type="entry name" value="alpha/beta-Hydrolases"/>
    <property type="match status" value="1"/>
</dbReference>
<proteinExistence type="predicted"/>
<dbReference type="InterPro" id="IPR051321">
    <property type="entry name" value="PHA/PHB_synthase"/>
</dbReference>
<keyword evidence="5" id="KW-0012">Acyltransferase</keyword>
<dbReference type="UniPathway" id="UPA00917"/>
<dbReference type="InterPro" id="IPR029058">
    <property type="entry name" value="AB_hydrolase_fold"/>
</dbReference>
<dbReference type="Pfam" id="PF00561">
    <property type="entry name" value="Abhydrolase_1"/>
    <property type="match status" value="1"/>
</dbReference>
<accession>A0A1G5GK33</accession>
<protein>
    <recommendedName>
        <fullName evidence="2">Poly(3-hydroxyalkanoate) polymerase subunit PhaC</fullName>
    </recommendedName>
    <alternativeName>
        <fullName evidence="6">PHB synthase subunit PhaC</fullName>
    </alternativeName>
</protein>
<dbReference type="RefSeq" id="WP_254782060.1">
    <property type="nucleotide sequence ID" value="NZ_FMUX01000010.1"/>
</dbReference>
<evidence type="ECO:0000313" key="8">
    <source>
        <dbReference type="EMBL" id="SCY51570.1"/>
    </source>
</evidence>
<evidence type="ECO:0000256" key="2">
    <source>
        <dbReference type="ARBA" id="ARBA00019065"/>
    </source>
</evidence>
<comment type="pathway">
    <text evidence="1">Biopolymer metabolism; poly-(R)-3-hydroxybutanoate biosynthesis.</text>
</comment>
<dbReference type="EMBL" id="FMUX01000010">
    <property type="protein sequence ID" value="SCY51570.1"/>
    <property type="molecule type" value="Genomic_DNA"/>
</dbReference>
<keyword evidence="4" id="KW-0583">PHB biosynthesis</keyword>
<evidence type="ECO:0000259" key="7">
    <source>
        <dbReference type="Pfam" id="PF00561"/>
    </source>
</evidence>
<reference evidence="8 9" key="1">
    <citation type="submission" date="2016-10" db="EMBL/GenBank/DDBJ databases">
        <authorList>
            <person name="de Groot N.N."/>
        </authorList>
    </citation>
    <scope>NUCLEOTIDE SEQUENCE [LARGE SCALE GENOMIC DNA]</scope>
    <source>
        <strain evidence="8 9">AA1</strain>
    </source>
</reference>
<dbReference type="Proteomes" id="UP000198870">
    <property type="component" value="Unassembled WGS sequence"/>
</dbReference>